<proteinExistence type="inferred from homology"/>
<protein>
    <recommendedName>
        <fullName evidence="3">UmuC domain-containing protein</fullName>
    </recommendedName>
</protein>
<evidence type="ECO:0000259" key="3">
    <source>
        <dbReference type="PROSITE" id="PS50173"/>
    </source>
</evidence>
<dbReference type="Pfam" id="PF00817">
    <property type="entry name" value="IMS"/>
    <property type="match status" value="1"/>
</dbReference>
<dbReference type="Gene3D" id="3.40.1170.60">
    <property type="match status" value="1"/>
</dbReference>
<comment type="caution">
    <text evidence="4">The sequence shown here is derived from an EMBL/GenBank/DDBJ whole genome shotgun (WGS) entry which is preliminary data.</text>
</comment>
<dbReference type="PANTHER" id="PTHR11076">
    <property type="entry name" value="DNA REPAIR POLYMERASE UMUC / TRANSFERASE FAMILY MEMBER"/>
    <property type="match status" value="1"/>
</dbReference>
<dbReference type="InterPro" id="IPR043502">
    <property type="entry name" value="DNA/RNA_pol_sf"/>
</dbReference>
<dbReference type="Gene3D" id="3.30.70.270">
    <property type="match status" value="1"/>
</dbReference>
<dbReference type="RefSeq" id="WP_369741931.1">
    <property type="nucleotide sequence ID" value="NZ_JBGEDP010000002.1"/>
</dbReference>
<accession>A0ABV4CC94</accession>
<dbReference type="EMBL" id="JBGEDP010000002">
    <property type="protein sequence ID" value="MEY8018870.1"/>
    <property type="molecule type" value="Genomic_DNA"/>
</dbReference>
<dbReference type="InterPro" id="IPR043128">
    <property type="entry name" value="Rev_trsase/Diguanyl_cyclase"/>
</dbReference>
<dbReference type="InterPro" id="IPR001126">
    <property type="entry name" value="UmuC"/>
</dbReference>
<evidence type="ECO:0000313" key="5">
    <source>
        <dbReference type="Proteomes" id="UP001564760"/>
    </source>
</evidence>
<dbReference type="PROSITE" id="PS50173">
    <property type="entry name" value="UMUC"/>
    <property type="match status" value="1"/>
</dbReference>
<comment type="function">
    <text evidence="2">Poorly processive, error-prone DNA polymerase involved in untargeted mutagenesis. Copies undamaged DNA at stalled replication forks, which arise in vivo from mismatched or misaligned primer ends. These misaligned primers can be extended by PolIV. Exhibits no 3'-5' exonuclease (proofreading) activity. May be involved in translesional synthesis, in conjunction with the beta clamp from PolIII.</text>
</comment>
<gene>
    <name evidence="4" type="ORF">AB8998_29780</name>
</gene>
<reference evidence="4 5" key="1">
    <citation type="submission" date="2024-08" db="EMBL/GenBank/DDBJ databases">
        <title>Mycobacterium servetensis sp. nov., a novel rapid-growing mycobacterial species recovered from a human patient in Zaragoza, Spain.</title>
        <authorList>
            <person name="Tristancho-Baro A.I."/>
            <person name="Buenestado-Serrano S."/>
            <person name="Garcia De Viedma D."/>
            <person name="Milagro-Beamonte A."/>
            <person name="Burillo N."/>
            <person name="Sanz S."/>
            <person name="Lopez-Calleja A.I."/>
            <person name="Penas-Utrilla D."/>
            <person name="Guardingo M."/>
            <person name="Garcia M.J."/>
            <person name="Vinuelas-Bayon J."/>
        </authorList>
    </citation>
    <scope>NUCLEOTIDE SEQUENCE [LARGE SCALE GENOMIC DNA]</scope>
    <source>
        <strain evidence="5">HUMS_12744610</strain>
    </source>
</reference>
<dbReference type="PANTHER" id="PTHR11076:SF34">
    <property type="entry name" value="PROTEIN UMUC"/>
    <property type="match status" value="1"/>
</dbReference>
<dbReference type="Proteomes" id="UP001564760">
    <property type="component" value="Unassembled WGS sequence"/>
</dbReference>
<feature type="domain" description="UmuC" evidence="3">
    <location>
        <begin position="17"/>
        <end position="198"/>
    </location>
</feature>
<keyword evidence="5" id="KW-1185">Reference proteome</keyword>
<organism evidence="4 5">
    <name type="scientific">Mycobacterium servetii</name>
    <dbReference type="NCBI Taxonomy" id="3237418"/>
    <lineage>
        <taxon>Bacteria</taxon>
        <taxon>Bacillati</taxon>
        <taxon>Actinomycetota</taxon>
        <taxon>Actinomycetes</taxon>
        <taxon>Mycobacteriales</taxon>
        <taxon>Mycobacteriaceae</taxon>
        <taxon>Mycobacterium</taxon>
    </lineage>
</organism>
<evidence type="ECO:0000256" key="2">
    <source>
        <dbReference type="ARBA" id="ARBA00025589"/>
    </source>
</evidence>
<sequence>MRPDPTSQMTVPAGHAVALVDVQCMYVSCERVFDPRLRGRPAVVLSNNDGCVVARSPEAKSLGIPMGKPWFEVRDDLALLDVIARSSNYELYGDMSARLIAVLRELAAAVHPYSIDEAFVLLPADRALRDAAVIQDTVLRWLGLPVTIGIGPTKTLAKIGSHHAKLDPSGICDVSGLAPAERTELLECTAAGDVWGIGARLSARLAALGIPLCRRRGRYGSGVGPSALHRHR</sequence>
<comment type="similarity">
    <text evidence="1">Belongs to the DNA polymerase type-Y family.</text>
</comment>
<dbReference type="SUPFAM" id="SSF56672">
    <property type="entry name" value="DNA/RNA polymerases"/>
    <property type="match status" value="1"/>
</dbReference>
<dbReference type="InterPro" id="IPR050116">
    <property type="entry name" value="DNA_polymerase-Y"/>
</dbReference>
<name>A0ABV4CC94_9MYCO</name>
<evidence type="ECO:0000313" key="4">
    <source>
        <dbReference type="EMBL" id="MEY8018870.1"/>
    </source>
</evidence>
<evidence type="ECO:0000256" key="1">
    <source>
        <dbReference type="ARBA" id="ARBA00010945"/>
    </source>
</evidence>